<dbReference type="AlphaFoldDB" id="A0A1V4I5Y4"/>
<feature type="transmembrane region" description="Helical" evidence="1">
    <location>
        <begin position="43"/>
        <end position="63"/>
    </location>
</feature>
<dbReference type="Gene3D" id="3.30.70.270">
    <property type="match status" value="1"/>
</dbReference>
<reference evidence="3 4" key="1">
    <citation type="submission" date="2017-03" db="EMBL/GenBank/DDBJ databases">
        <title>Genome sequence of Clostridium thermoalcaliphilum DSM 7309.</title>
        <authorList>
            <person name="Poehlein A."/>
            <person name="Daniel R."/>
        </authorList>
    </citation>
    <scope>NUCLEOTIDE SEQUENCE [LARGE SCALE GENOMIC DNA]</scope>
    <source>
        <strain evidence="3 4">DSM 7309</strain>
    </source>
</reference>
<keyword evidence="1" id="KW-1133">Transmembrane helix</keyword>
<dbReference type="EMBL" id="MZGW01000006">
    <property type="protein sequence ID" value="OPJ55289.1"/>
    <property type="molecule type" value="Genomic_DNA"/>
</dbReference>
<dbReference type="InterPro" id="IPR050469">
    <property type="entry name" value="Diguanylate_Cyclase"/>
</dbReference>
<dbReference type="GO" id="GO:1902201">
    <property type="term" value="P:negative regulation of bacterial-type flagellum-dependent cell motility"/>
    <property type="evidence" value="ECO:0007669"/>
    <property type="project" value="TreeGrafter"/>
</dbReference>
<dbReference type="NCBIfam" id="TIGR00254">
    <property type="entry name" value="GGDEF"/>
    <property type="match status" value="1"/>
</dbReference>
<dbReference type="Proteomes" id="UP000190140">
    <property type="component" value="Unassembled WGS sequence"/>
</dbReference>
<dbReference type="PANTHER" id="PTHR45138:SF9">
    <property type="entry name" value="DIGUANYLATE CYCLASE DGCM-RELATED"/>
    <property type="match status" value="1"/>
</dbReference>
<dbReference type="InterPro" id="IPR029787">
    <property type="entry name" value="Nucleotide_cyclase"/>
</dbReference>
<keyword evidence="4" id="KW-1185">Reference proteome</keyword>
<sequence>MNIDRKHIFKVILTGLIIGISFRLIAFYITLPISSEYLYNTPFTIVNLLMGGLVGVAFATLFYQYKELKNNNELLSVCASTDDMTGLYNRRTGLSFLEEQLKLLQEKDIKLSVFFIDINNLKIVNDMYGHKEGDELIIIVGNILKESLRRDDFVCRIGGDEFLVVLPYCSLNQSEIVWNRICENINQYNSKKIKPYNLSLSHGAHECKKGETMEEILSFADKKMYEEKNKYRNLSLT</sequence>
<dbReference type="GO" id="GO:0052621">
    <property type="term" value="F:diguanylate cyclase activity"/>
    <property type="evidence" value="ECO:0007669"/>
    <property type="project" value="UniProtKB-EC"/>
</dbReference>
<accession>A0A1V4I5Y4</accession>
<protein>
    <submittedName>
        <fullName evidence="3">Putative diguanylate cyclase AdrA</fullName>
        <ecNumber evidence="3">2.7.7.65</ecNumber>
    </submittedName>
</protein>
<dbReference type="STRING" id="29349.CLOTH_15920"/>
<dbReference type="RefSeq" id="WP_079412855.1">
    <property type="nucleotide sequence ID" value="NZ_MZGW01000006.1"/>
</dbReference>
<keyword evidence="3" id="KW-0808">Transferase</keyword>
<dbReference type="GO" id="GO:0043709">
    <property type="term" value="P:cell adhesion involved in single-species biofilm formation"/>
    <property type="evidence" value="ECO:0007669"/>
    <property type="project" value="TreeGrafter"/>
</dbReference>
<keyword evidence="1" id="KW-0812">Transmembrane</keyword>
<name>A0A1V4I5Y4_9FIRM</name>
<dbReference type="InterPro" id="IPR000160">
    <property type="entry name" value="GGDEF_dom"/>
</dbReference>
<dbReference type="SUPFAM" id="SSF55073">
    <property type="entry name" value="Nucleotide cyclase"/>
    <property type="match status" value="1"/>
</dbReference>
<comment type="caution">
    <text evidence="3">The sequence shown here is derived from an EMBL/GenBank/DDBJ whole genome shotgun (WGS) entry which is preliminary data.</text>
</comment>
<gene>
    <name evidence="3" type="primary">adrA</name>
    <name evidence="3" type="ORF">CLOTH_15920</name>
</gene>
<dbReference type="PANTHER" id="PTHR45138">
    <property type="entry name" value="REGULATORY COMPONENTS OF SENSORY TRANSDUCTION SYSTEM"/>
    <property type="match status" value="1"/>
</dbReference>
<keyword evidence="1" id="KW-0472">Membrane</keyword>
<proteinExistence type="predicted"/>
<keyword evidence="3" id="KW-0548">Nucleotidyltransferase</keyword>
<dbReference type="OrthoDB" id="9805474at2"/>
<dbReference type="PROSITE" id="PS50887">
    <property type="entry name" value="GGDEF"/>
    <property type="match status" value="1"/>
</dbReference>
<dbReference type="GO" id="GO:0005886">
    <property type="term" value="C:plasma membrane"/>
    <property type="evidence" value="ECO:0007669"/>
    <property type="project" value="TreeGrafter"/>
</dbReference>
<dbReference type="CDD" id="cd01949">
    <property type="entry name" value="GGDEF"/>
    <property type="match status" value="1"/>
</dbReference>
<feature type="domain" description="GGDEF" evidence="2">
    <location>
        <begin position="109"/>
        <end position="237"/>
    </location>
</feature>
<dbReference type="Pfam" id="PF00990">
    <property type="entry name" value="GGDEF"/>
    <property type="match status" value="1"/>
</dbReference>
<evidence type="ECO:0000313" key="4">
    <source>
        <dbReference type="Proteomes" id="UP000190140"/>
    </source>
</evidence>
<feature type="transmembrane region" description="Helical" evidence="1">
    <location>
        <begin position="12"/>
        <end position="31"/>
    </location>
</feature>
<dbReference type="EC" id="2.7.7.65" evidence="3"/>
<evidence type="ECO:0000259" key="2">
    <source>
        <dbReference type="PROSITE" id="PS50887"/>
    </source>
</evidence>
<dbReference type="SMART" id="SM00267">
    <property type="entry name" value="GGDEF"/>
    <property type="match status" value="1"/>
</dbReference>
<dbReference type="InterPro" id="IPR043128">
    <property type="entry name" value="Rev_trsase/Diguanyl_cyclase"/>
</dbReference>
<evidence type="ECO:0000313" key="3">
    <source>
        <dbReference type="EMBL" id="OPJ55289.1"/>
    </source>
</evidence>
<evidence type="ECO:0000256" key="1">
    <source>
        <dbReference type="SAM" id="Phobius"/>
    </source>
</evidence>
<organism evidence="3 4">
    <name type="scientific">Alkalithermobacter paradoxus</name>
    <dbReference type="NCBI Taxonomy" id="29349"/>
    <lineage>
        <taxon>Bacteria</taxon>
        <taxon>Bacillati</taxon>
        <taxon>Bacillota</taxon>
        <taxon>Clostridia</taxon>
        <taxon>Peptostreptococcales</taxon>
        <taxon>Tepidibacteraceae</taxon>
        <taxon>Alkalithermobacter</taxon>
    </lineage>
</organism>